<evidence type="ECO:0000256" key="4">
    <source>
        <dbReference type="ARBA" id="ARBA00017522"/>
    </source>
</evidence>
<proteinExistence type="inferred from homology"/>
<evidence type="ECO:0000256" key="2">
    <source>
        <dbReference type="ARBA" id="ARBA00004651"/>
    </source>
</evidence>
<keyword evidence="9 10" id="KW-0472">Membrane</keyword>
<dbReference type="Proteomes" id="UP000464787">
    <property type="component" value="Chromosome"/>
</dbReference>
<dbReference type="PANTHER" id="PTHR36122:SF2">
    <property type="entry name" value="NICOTINAMIDE RIBOSIDE TRANSPORTER PNUC"/>
    <property type="match status" value="1"/>
</dbReference>
<name>A0A857J240_9BURK</name>
<feature type="transmembrane region" description="Helical" evidence="10">
    <location>
        <begin position="66"/>
        <end position="84"/>
    </location>
</feature>
<dbReference type="KEGG" id="xyk:GT347_04500"/>
<evidence type="ECO:0000256" key="1">
    <source>
        <dbReference type="ARBA" id="ARBA00002672"/>
    </source>
</evidence>
<sequence length="204" mass="22718">MHDLLFSTAFTVWGVATSWAEAVAVVLALAMVGMNIRERHWGWPLAILSSILYFFIFQRSQLYGDAALQVFFILLAGWGWTKWLRGRRADGSALVVSVLSGRGRLGVLLAWALLWPALGLFLLRFTDTDVPWWDAFPTAGSLVGQYLLARKYTENWPAWLAVNVAGAALYAYKGLWITALLYAVFAMLSVSGWRAWQARSVAAA</sequence>
<protein>
    <recommendedName>
        <fullName evidence="4">Nicotinamide riboside transporter PnuC</fullName>
    </recommendedName>
</protein>
<keyword evidence="12" id="KW-1185">Reference proteome</keyword>
<organism evidence="11 12">
    <name type="scientific">Xylophilus rhododendri</name>
    <dbReference type="NCBI Taxonomy" id="2697032"/>
    <lineage>
        <taxon>Bacteria</taxon>
        <taxon>Pseudomonadati</taxon>
        <taxon>Pseudomonadota</taxon>
        <taxon>Betaproteobacteria</taxon>
        <taxon>Burkholderiales</taxon>
        <taxon>Xylophilus</taxon>
    </lineage>
</organism>
<comment type="subcellular location">
    <subcellularLocation>
        <location evidence="2">Cell membrane</location>
        <topology evidence="2">Multi-pass membrane protein</topology>
    </subcellularLocation>
</comment>
<dbReference type="EMBL" id="CP047650">
    <property type="protein sequence ID" value="QHI97303.1"/>
    <property type="molecule type" value="Genomic_DNA"/>
</dbReference>
<keyword evidence="7 10" id="KW-0812">Transmembrane</keyword>
<evidence type="ECO:0000256" key="7">
    <source>
        <dbReference type="ARBA" id="ARBA00022692"/>
    </source>
</evidence>
<dbReference type="NCBIfam" id="TIGR01528">
    <property type="entry name" value="NMN_trans_PnuC"/>
    <property type="match status" value="1"/>
</dbReference>
<keyword evidence="5" id="KW-0813">Transport</keyword>
<accession>A0A857J240</accession>
<dbReference type="RefSeq" id="WP_160550821.1">
    <property type="nucleotide sequence ID" value="NZ_CP047650.1"/>
</dbReference>
<dbReference type="Pfam" id="PF04973">
    <property type="entry name" value="NMN_transporter"/>
    <property type="match status" value="1"/>
</dbReference>
<evidence type="ECO:0000313" key="12">
    <source>
        <dbReference type="Proteomes" id="UP000464787"/>
    </source>
</evidence>
<feature type="transmembrane region" description="Helical" evidence="10">
    <location>
        <begin position="12"/>
        <end position="34"/>
    </location>
</feature>
<feature type="transmembrane region" description="Helical" evidence="10">
    <location>
        <begin position="179"/>
        <end position="196"/>
    </location>
</feature>
<dbReference type="GO" id="GO:0034257">
    <property type="term" value="F:nicotinamide riboside transmembrane transporter activity"/>
    <property type="evidence" value="ECO:0007669"/>
    <property type="project" value="InterPro"/>
</dbReference>
<evidence type="ECO:0000256" key="9">
    <source>
        <dbReference type="ARBA" id="ARBA00023136"/>
    </source>
</evidence>
<evidence type="ECO:0000313" key="11">
    <source>
        <dbReference type="EMBL" id="QHI97303.1"/>
    </source>
</evidence>
<feature type="transmembrane region" description="Helical" evidence="10">
    <location>
        <begin position="105"/>
        <end position="123"/>
    </location>
</feature>
<evidence type="ECO:0000256" key="6">
    <source>
        <dbReference type="ARBA" id="ARBA00022475"/>
    </source>
</evidence>
<comment type="function">
    <text evidence="1">Required for nicotinamide riboside transport across the inner membrane.</text>
</comment>
<dbReference type="InterPro" id="IPR006419">
    <property type="entry name" value="NMN_transpt_PnuC"/>
</dbReference>
<evidence type="ECO:0000256" key="5">
    <source>
        <dbReference type="ARBA" id="ARBA00022448"/>
    </source>
</evidence>
<dbReference type="PANTHER" id="PTHR36122">
    <property type="entry name" value="NICOTINAMIDE RIBOSIDE TRANSPORTER PNUC"/>
    <property type="match status" value="1"/>
</dbReference>
<comment type="similarity">
    <text evidence="3">Belongs to the nicotinamide ribonucleoside (NR) uptake permease (TC 4.B.1) family.</text>
</comment>
<evidence type="ECO:0000256" key="8">
    <source>
        <dbReference type="ARBA" id="ARBA00022989"/>
    </source>
</evidence>
<gene>
    <name evidence="11" type="ORF">GT347_04500</name>
</gene>
<dbReference type="AlphaFoldDB" id="A0A857J240"/>
<dbReference type="GO" id="GO:0005886">
    <property type="term" value="C:plasma membrane"/>
    <property type="evidence" value="ECO:0007669"/>
    <property type="project" value="UniProtKB-SubCell"/>
</dbReference>
<reference evidence="11 12" key="1">
    <citation type="submission" date="2020-01" db="EMBL/GenBank/DDBJ databases">
        <title>Genome sequencing of strain KACC 21265.</title>
        <authorList>
            <person name="Heo J."/>
            <person name="Kim S.-J."/>
            <person name="Kim J.-S."/>
            <person name="Hong S.-B."/>
            <person name="Kwon S.-W."/>
        </authorList>
    </citation>
    <scope>NUCLEOTIDE SEQUENCE [LARGE SCALE GENOMIC DNA]</scope>
    <source>
        <strain evidence="11 12">KACC 21265</strain>
    </source>
</reference>
<keyword evidence="6" id="KW-1003">Cell membrane</keyword>
<feature type="transmembrane region" description="Helical" evidence="10">
    <location>
        <begin position="41"/>
        <end position="60"/>
    </location>
</feature>
<evidence type="ECO:0000256" key="3">
    <source>
        <dbReference type="ARBA" id="ARBA00006669"/>
    </source>
</evidence>
<evidence type="ECO:0000256" key="10">
    <source>
        <dbReference type="SAM" id="Phobius"/>
    </source>
</evidence>
<keyword evidence="8 10" id="KW-1133">Transmembrane helix</keyword>